<reference evidence="12 13" key="1">
    <citation type="journal article" date="2011" name="Nat. Genet.">
        <title>The genome of the mesopolyploid crop species Brassica rapa.</title>
        <authorList>
            <consortium name="Brassica rapa Genome Sequencing Project Consortium"/>
            <person name="Wang X."/>
            <person name="Wang H."/>
            <person name="Wang J."/>
            <person name="Sun R."/>
            <person name="Wu J."/>
            <person name="Liu S."/>
            <person name="Bai Y."/>
            <person name="Mun J.H."/>
            <person name="Bancroft I."/>
            <person name="Cheng F."/>
            <person name="Huang S."/>
            <person name="Li X."/>
            <person name="Hua W."/>
            <person name="Wang J."/>
            <person name="Wang X."/>
            <person name="Freeling M."/>
            <person name="Pires J.C."/>
            <person name="Paterson A.H."/>
            <person name="Chalhoub B."/>
            <person name="Wang B."/>
            <person name="Hayward A."/>
            <person name="Sharpe A.G."/>
            <person name="Park B.S."/>
            <person name="Weisshaar B."/>
            <person name="Liu B."/>
            <person name="Li B."/>
            <person name="Liu B."/>
            <person name="Tong C."/>
            <person name="Song C."/>
            <person name="Duran C."/>
            <person name="Peng C."/>
            <person name="Geng C."/>
            <person name="Koh C."/>
            <person name="Lin C."/>
            <person name="Edwards D."/>
            <person name="Mu D."/>
            <person name="Shen D."/>
            <person name="Soumpourou E."/>
            <person name="Li F."/>
            <person name="Fraser F."/>
            <person name="Conant G."/>
            <person name="Lassalle G."/>
            <person name="King G.J."/>
            <person name="Bonnema G."/>
            <person name="Tang H."/>
            <person name="Wang H."/>
            <person name="Belcram H."/>
            <person name="Zhou H."/>
            <person name="Hirakawa H."/>
            <person name="Abe H."/>
            <person name="Guo H."/>
            <person name="Wang H."/>
            <person name="Jin H."/>
            <person name="Parkin I.A."/>
            <person name="Batley J."/>
            <person name="Kim J.S."/>
            <person name="Just J."/>
            <person name="Li J."/>
            <person name="Xu J."/>
            <person name="Deng J."/>
            <person name="Kim J.A."/>
            <person name="Li J."/>
            <person name="Yu J."/>
            <person name="Meng J."/>
            <person name="Wang J."/>
            <person name="Min J."/>
            <person name="Poulain J."/>
            <person name="Wang J."/>
            <person name="Hatakeyama K."/>
            <person name="Wu K."/>
            <person name="Wang L."/>
            <person name="Fang L."/>
            <person name="Trick M."/>
            <person name="Links M.G."/>
            <person name="Zhao M."/>
            <person name="Jin M."/>
            <person name="Ramchiary N."/>
            <person name="Drou N."/>
            <person name="Berkman P.J."/>
            <person name="Cai Q."/>
            <person name="Huang Q."/>
            <person name="Li R."/>
            <person name="Tabata S."/>
            <person name="Cheng S."/>
            <person name="Zhang S."/>
            <person name="Zhang S."/>
            <person name="Huang S."/>
            <person name="Sato S."/>
            <person name="Sun S."/>
            <person name="Kwon S.J."/>
            <person name="Choi S.R."/>
            <person name="Lee T.H."/>
            <person name="Fan W."/>
            <person name="Zhao X."/>
            <person name="Tan X."/>
            <person name="Xu X."/>
            <person name="Wang Y."/>
            <person name="Qiu Y."/>
            <person name="Yin Y."/>
            <person name="Li Y."/>
            <person name="Du Y."/>
            <person name="Liao Y."/>
            <person name="Lim Y."/>
            <person name="Narusaka Y."/>
            <person name="Wang Y."/>
            <person name="Wang Z."/>
            <person name="Li Z."/>
            <person name="Wang Z."/>
            <person name="Xiong Z."/>
            <person name="Zhang Z."/>
        </authorList>
    </citation>
    <scope>NUCLEOTIDE SEQUENCE [LARGE SCALE GENOMIC DNA]</scope>
    <source>
        <strain evidence="12 13">cv. Chiifu-401-42</strain>
    </source>
</reference>
<evidence type="ECO:0000256" key="8">
    <source>
        <dbReference type="ARBA" id="ARBA00026121"/>
    </source>
</evidence>
<dbReference type="InterPro" id="IPR020845">
    <property type="entry name" value="AMP-binding_CS"/>
</dbReference>
<keyword evidence="4 9" id="KW-0436">Ligase</keyword>
<dbReference type="Gramene" id="Bra027700.1">
    <property type="protein sequence ID" value="Bra027700.1-P"/>
    <property type="gene ID" value="Bra027700"/>
</dbReference>
<evidence type="ECO:0000313" key="13">
    <source>
        <dbReference type="Proteomes" id="UP000011750"/>
    </source>
</evidence>
<organism evidence="12 13">
    <name type="scientific">Brassica campestris</name>
    <name type="common">Field mustard</name>
    <dbReference type="NCBI Taxonomy" id="3711"/>
    <lineage>
        <taxon>Eukaryota</taxon>
        <taxon>Viridiplantae</taxon>
        <taxon>Streptophyta</taxon>
        <taxon>Embryophyta</taxon>
        <taxon>Tracheophyta</taxon>
        <taxon>Spermatophyta</taxon>
        <taxon>Magnoliopsida</taxon>
        <taxon>eudicotyledons</taxon>
        <taxon>Gunneridae</taxon>
        <taxon>Pentapetalae</taxon>
        <taxon>rosids</taxon>
        <taxon>malvids</taxon>
        <taxon>Brassicales</taxon>
        <taxon>Brassicaceae</taxon>
        <taxon>Brassiceae</taxon>
        <taxon>Brassica</taxon>
    </lineage>
</organism>
<dbReference type="FunCoup" id="M4EFY7">
    <property type="interactions" value="147"/>
</dbReference>
<dbReference type="OMA" id="LECCWDI"/>
<dbReference type="UniPathway" id="UPA00199"/>
<dbReference type="InterPro" id="IPR042099">
    <property type="entry name" value="ANL_N_sf"/>
</dbReference>
<accession>M4EFY7</accession>
<dbReference type="STRING" id="51351.M4EFY7"/>
<dbReference type="InParanoid" id="M4EFY7"/>
<evidence type="ECO:0000256" key="3">
    <source>
        <dbReference type="ARBA" id="ARBA00006432"/>
    </source>
</evidence>
<comment type="pathway">
    <text evidence="2 9">Lipid metabolism; fatty acid metabolism.</text>
</comment>
<evidence type="ECO:0000256" key="1">
    <source>
        <dbReference type="ARBA" id="ARBA00001946"/>
    </source>
</evidence>
<dbReference type="PANTHER" id="PTHR43272">
    <property type="entry name" value="LONG-CHAIN-FATTY-ACID--COA LIGASE"/>
    <property type="match status" value="1"/>
</dbReference>
<dbReference type="eggNOG" id="KOG1256">
    <property type="taxonomic scope" value="Eukaryota"/>
</dbReference>
<sequence>MATDRFIVEVEKGKEGVDGGSPSVGSVYRSIYAKDGFPEPADDLLSCWDIFRASASTPPEHHQRDPRSSELRSRQASNEPITRGALQASALRNQKPAKANLKETPFPETRAGDGGSEQASTSRKPPPLNMQAAPSPPVTSRRTRRCSTNRATVRDSGGTRGRTRRSMTGRRRRSDGKPLRRTKKGLRRRHGRSRADRTPVPKTDLTSLSFLSLSFKIDLSAEKSPDNPMLGRREIVDGKAGKYVWQTYKEVYDIVIKLGNSIRTIGVGKGEKCGIYGANSPEWIISMEACNAHGLYCVPLYDTLGAGAIEFIICHAEVSLAFSEEKKISELLKTAPNSTKYLKNIVSFGEVSNVQRAEAERHGLSIYSWDQFLKLGEGKHYELPEKKRSDICTIMYTSGTTGDPKGVLLTNESIIYLLEGVKKLLKTINEELTSKDVYLSYLPLAHIFDRVIEELFIYEAASIGFWRGDVKILVEDIAALKPTIFCAVPRVLERIYNGLQQKLSDGGFLKKTLFNFAFNYKHNNMVKGKAHEQAAPIFDKIVFKKVKEGLGGRVRLILSGAAPLAAHIESFLRVVACAHVLQGYGLTESCGGTFVSIPNELQMLGTVGPPVPNVDIRLESVPEMGYDALASKPRGEICIRGKTLFSGYYKREDLTQEVFIDGWLHTGDVGEWQPDGAMKIIDRKKNIFKLSQGEYVAVENLENIYSHVAAIESIWVYGNSYESYLVAVVCPSKIQIEHWAKEHNVSGDFETICQNQKTKEFILGEFNRVAKDKKLKGFELIKGVHLDTVPFDMERDLITPSYKKKRPQLLKYYQKEIDEMYNKTKN</sequence>
<comment type="catalytic activity">
    <reaction evidence="9">
        <text>a long-chain fatty acid + ATP + CoA = a long-chain fatty acyl-CoA + AMP + diphosphate</text>
        <dbReference type="Rhea" id="RHEA:15421"/>
        <dbReference type="ChEBI" id="CHEBI:30616"/>
        <dbReference type="ChEBI" id="CHEBI:33019"/>
        <dbReference type="ChEBI" id="CHEBI:57287"/>
        <dbReference type="ChEBI" id="CHEBI:57560"/>
        <dbReference type="ChEBI" id="CHEBI:83139"/>
        <dbReference type="ChEBI" id="CHEBI:456215"/>
        <dbReference type="EC" id="6.2.1.3"/>
    </reaction>
</comment>
<keyword evidence="7 9" id="KW-0067">ATP-binding</keyword>
<evidence type="ECO:0000256" key="5">
    <source>
        <dbReference type="ARBA" id="ARBA00022741"/>
    </source>
</evidence>
<comment type="cofactor">
    <cofactor evidence="1">
        <name>Mg(2+)</name>
        <dbReference type="ChEBI" id="CHEBI:18420"/>
    </cofactor>
</comment>
<dbReference type="EC" id="6.2.1.3" evidence="8 9"/>
<evidence type="ECO:0000256" key="2">
    <source>
        <dbReference type="ARBA" id="ARBA00004872"/>
    </source>
</evidence>
<dbReference type="AlphaFoldDB" id="M4EFY7"/>
<feature type="region of interest" description="Disordered" evidence="10">
    <location>
        <begin position="55"/>
        <end position="202"/>
    </location>
</feature>
<feature type="compositionally biased region" description="Basic and acidic residues" evidence="10">
    <location>
        <begin position="59"/>
        <end position="73"/>
    </location>
</feature>
<keyword evidence="5 9" id="KW-0547">Nucleotide-binding</keyword>
<keyword evidence="9" id="KW-0443">Lipid metabolism</keyword>
<comment type="similarity">
    <text evidence="3 9">Belongs to the ATP-dependent AMP-binding enzyme family.</text>
</comment>
<dbReference type="InterPro" id="IPR000873">
    <property type="entry name" value="AMP-dep_synth/lig_dom"/>
</dbReference>
<dbReference type="PROSITE" id="PS00455">
    <property type="entry name" value="AMP_BINDING"/>
    <property type="match status" value="1"/>
</dbReference>
<keyword evidence="6 9" id="KW-0276">Fatty acid metabolism</keyword>
<evidence type="ECO:0000256" key="9">
    <source>
        <dbReference type="RuleBase" id="RU369030"/>
    </source>
</evidence>
<dbReference type="GO" id="GO:0004467">
    <property type="term" value="F:long-chain fatty acid-CoA ligase activity"/>
    <property type="evidence" value="ECO:0000318"/>
    <property type="project" value="GO_Central"/>
</dbReference>
<dbReference type="Gene3D" id="3.40.50.12780">
    <property type="entry name" value="N-terminal domain of ligase-like"/>
    <property type="match status" value="1"/>
</dbReference>
<comment type="function">
    <text evidence="9">Catalyzes the conversion of long-chain fatty acids to their active form acyl-CoAs for both synthesis of cellular lipids, and degradation via beta-oxidation.</text>
</comment>
<proteinExistence type="inferred from homology"/>
<evidence type="ECO:0000313" key="12">
    <source>
        <dbReference type="EnsemblPlants" id="Bra027700.1-P"/>
    </source>
</evidence>
<evidence type="ECO:0000256" key="4">
    <source>
        <dbReference type="ARBA" id="ARBA00022598"/>
    </source>
</evidence>
<feature type="compositionally biased region" description="Basic residues" evidence="10">
    <location>
        <begin position="161"/>
        <end position="192"/>
    </location>
</feature>
<dbReference type="HOGENOM" id="CLU_000022_45_4_1"/>
<evidence type="ECO:0000256" key="10">
    <source>
        <dbReference type="SAM" id="MobiDB-lite"/>
    </source>
</evidence>
<dbReference type="EnsemblPlants" id="Bra027700.1">
    <property type="protein sequence ID" value="Bra027700.1-P"/>
    <property type="gene ID" value="Bra027700"/>
</dbReference>
<dbReference type="Proteomes" id="UP000011750">
    <property type="component" value="Chromosome A09"/>
</dbReference>
<evidence type="ECO:0000256" key="6">
    <source>
        <dbReference type="ARBA" id="ARBA00022832"/>
    </source>
</evidence>
<evidence type="ECO:0000256" key="7">
    <source>
        <dbReference type="ARBA" id="ARBA00022840"/>
    </source>
</evidence>
<reference evidence="12" key="3">
    <citation type="submission" date="2023-03" db="UniProtKB">
        <authorList>
            <consortium name="EnsemblPlants"/>
        </authorList>
    </citation>
    <scope>IDENTIFICATION</scope>
    <source>
        <strain evidence="12">cv. Chiifu-401-42</strain>
    </source>
</reference>
<dbReference type="GO" id="GO:0005783">
    <property type="term" value="C:endoplasmic reticulum"/>
    <property type="evidence" value="ECO:0000318"/>
    <property type="project" value="GO_Central"/>
</dbReference>
<dbReference type="Pfam" id="PF00501">
    <property type="entry name" value="AMP-binding"/>
    <property type="match status" value="1"/>
</dbReference>
<protein>
    <recommendedName>
        <fullName evidence="8 9">Long-chain-fatty-acid--CoA ligase</fullName>
        <ecNumber evidence="8 9">6.2.1.3</ecNumber>
    </recommendedName>
</protein>
<dbReference type="PANTHER" id="PTHR43272:SF42">
    <property type="entry name" value="LONG CHAIN ACYL-COA SYNTHETASE 3"/>
    <property type="match status" value="1"/>
</dbReference>
<dbReference type="InterPro" id="IPR045311">
    <property type="entry name" value="LC-FACS_euk"/>
</dbReference>
<evidence type="ECO:0000259" key="11">
    <source>
        <dbReference type="Pfam" id="PF00501"/>
    </source>
</evidence>
<feature type="domain" description="AMP-dependent synthetase/ligase" evidence="11">
    <location>
        <begin position="221"/>
        <end position="649"/>
    </location>
</feature>
<name>M4EFY7_BRACM</name>
<dbReference type="GO" id="GO:0016020">
    <property type="term" value="C:membrane"/>
    <property type="evidence" value="ECO:0000318"/>
    <property type="project" value="GO_Central"/>
</dbReference>
<dbReference type="GO" id="GO:0005524">
    <property type="term" value="F:ATP binding"/>
    <property type="evidence" value="ECO:0007669"/>
    <property type="project" value="UniProtKB-KW"/>
</dbReference>
<keyword evidence="13" id="KW-1185">Reference proteome</keyword>
<dbReference type="CDD" id="cd05927">
    <property type="entry name" value="LC-FACS_euk"/>
    <property type="match status" value="1"/>
</dbReference>
<dbReference type="SUPFAM" id="SSF56801">
    <property type="entry name" value="Acetyl-CoA synthetase-like"/>
    <property type="match status" value="1"/>
</dbReference>
<reference evidence="12 13" key="2">
    <citation type="journal article" date="2018" name="Hortic Res">
        <title>Improved Brassica rapa reference genome by single-molecule sequencing and chromosome conformation capture technologies.</title>
        <authorList>
            <person name="Zhang L."/>
            <person name="Cai X."/>
            <person name="Wu J."/>
            <person name="Liu M."/>
            <person name="Grob S."/>
            <person name="Cheng F."/>
            <person name="Liang J."/>
            <person name="Cai C."/>
            <person name="Liu Z."/>
            <person name="Liu B."/>
            <person name="Wang F."/>
            <person name="Li S."/>
            <person name="Liu F."/>
            <person name="Li X."/>
            <person name="Cheng L."/>
            <person name="Yang W."/>
            <person name="Li M.H."/>
            <person name="Grossniklaus U."/>
            <person name="Zheng H."/>
            <person name="Wang X."/>
        </authorList>
    </citation>
    <scope>NUCLEOTIDE SEQUENCE [LARGE SCALE GENOMIC DNA]</scope>
    <source>
        <strain evidence="12 13">cv. Chiifu-401-42</strain>
    </source>
</reference>